<proteinExistence type="predicted"/>
<comment type="caution">
    <text evidence="2">The sequence shown here is derived from an EMBL/GenBank/DDBJ whole genome shotgun (WGS) entry which is preliminary data.</text>
</comment>
<dbReference type="Pfam" id="PF04101">
    <property type="entry name" value="Glyco_tran_28_C"/>
    <property type="match status" value="1"/>
</dbReference>
<dbReference type="Gene3D" id="3.40.50.2000">
    <property type="entry name" value="Glycogen Phosphorylase B"/>
    <property type="match status" value="1"/>
</dbReference>
<dbReference type="InterPro" id="IPR007235">
    <property type="entry name" value="Glyco_trans_28_C"/>
</dbReference>
<protein>
    <recommendedName>
        <fullName evidence="1">Glycosyl transferase family 28 C-terminal domain-containing protein</fullName>
    </recommendedName>
</protein>
<name>A0ABT6DHE2_9BACT</name>
<sequence length="387" mass="43606">MSKHKRIIFYSHDTFGLGHIRRTQKLANEIAGSDKSILIICASPKASAYSSSQGIEYLNLPGFTKQVTGQYVPRSLNIPIDGFVNLRSSLILSAARAFQPDVLIIDKEPLGVKRELLPTLEYLKTQQKNCKVVCGFRDILDETEAVQDEWNKRDTKESLQRFFDYVLIYGEKHVYDFAKEYNLDPELAAKLLYVGYVHPEENLNHSTFKMPFENTLPTVTLTLGGGGDGDDILKLYTQMLESKASSLPFNSYILAGPFANPESVKKLQDLQTQMPQLSVKDFVSDSFSVFQQSDLVVSMGGYNTMTELVVMGQKPIILPRVQPRKEQLIRASVFSELGLCDYLAPDSLTIDTLLNLIVNRLEKKQQAPTFKARGLSEFRELFVKGIL</sequence>
<feature type="domain" description="Glycosyl transferase family 28 C-terminal" evidence="1">
    <location>
        <begin position="267"/>
        <end position="372"/>
    </location>
</feature>
<dbReference type="Proteomes" id="UP001152321">
    <property type="component" value="Unassembled WGS sequence"/>
</dbReference>
<dbReference type="SUPFAM" id="SSF53756">
    <property type="entry name" value="UDP-Glycosyltransferase/glycogen phosphorylase"/>
    <property type="match status" value="1"/>
</dbReference>
<organism evidence="2 3">
    <name type="scientific">Bdellovibrio svalbardensis</name>
    <dbReference type="NCBI Taxonomy" id="2972972"/>
    <lineage>
        <taxon>Bacteria</taxon>
        <taxon>Pseudomonadati</taxon>
        <taxon>Bdellovibrionota</taxon>
        <taxon>Bdellovibrionia</taxon>
        <taxon>Bdellovibrionales</taxon>
        <taxon>Pseudobdellovibrionaceae</taxon>
        <taxon>Bdellovibrio</taxon>
    </lineage>
</organism>
<reference evidence="2" key="1">
    <citation type="submission" date="2022-08" db="EMBL/GenBank/DDBJ databases">
        <title>Novel Bdellovibrio Species Isolated from Svalbard: Designation Bdellovibrio svalbardensis.</title>
        <authorList>
            <person name="Mitchell R.J."/>
            <person name="Choi S.Y."/>
        </authorList>
    </citation>
    <scope>NUCLEOTIDE SEQUENCE</scope>
    <source>
        <strain evidence="2">PAP01</strain>
    </source>
</reference>
<accession>A0ABT6DHE2</accession>
<evidence type="ECO:0000259" key="1">
    <source>
        <dbReference type="Pfam" id="PF04101"/>
    </source>
</evidence>
<dbReference type="PANTHER" id="PTHR21015:SF28">
    <property type="entry name" value="SLL1722 PROTEIN"/>
    <property type="match status" value="1"/>
</dbReference>
<keyword evidence="3" id="KW-1185">Reference proteome</keyword>
<dbReference type="RefSeq" id="WP_277577759.1">
    <property type="nucleotide sequence ID" value="NZ_JANRMI010000002.1"/>
</dbReference>
<dbReference type="EMBL" id="JANRMI010000002">
    <property type="protein sequence ID" value="MDG0816281.1"/>
    <property type="molecule type" value="Genomic_DNA"/>
</dbReference>
<gene>
    <name evidence="2" type="ORF">NWE73_07890</name>
</gene>
<evidence type="ECO:0000313" key="3">
    <source>
        <dbReference type="Proteomes" id="UP001152321"/>
    </source>
</evidence>
<dbReference type="PANTHER" id="PTHR21015">
    <property type="entry name" value="UDP-N-ACETYLGLUCOSAMINE--N-ACETYLMURAMYL-(PENTAPEPTIDE) PYROPHOSPHORYL-UNDECAPRENOL N-ACETYLGLUCOSAMINE TRANSFERASE 1"/>
    <property type="match status" value="1"/>
</dbReference>
<evidence type="ECO:0000313" key="2">
    <source>
        <dbReference type="EMBL" id="MDG0816281.1"/>
    </source>
</evidence>